<organism evidence="5 6">
    <name type="scientific">Rhodoblastus sphagnicola</name>
    <dbReference type="NCBI Taxonomy" id="333368"/>
    <lineage>
        <taxon>Bacteria</taxon>
        <taxon>Pseudomonadati</taxon>
        <taxon>Pseudomonadota</taxon>
        <taxon>Alphaproteobacteria</taxon>
        <taxon>Hyphomicrobiales</taxon>
        <taxon>Rhodoblastaceae</taxon>
        <taxon>Rhodoblastus</taxon>
    </lineage>
</organism>
<dbReference type="InterPro" id="IPR010992">
    <property type="entry name" value="IHF-like_DNA-bd_dom_sf"/>
</dbReference>
<proteinExistence type="inferred from homology"/>
<evidence type="ECO:0000313" key="6">
    <source>
        <dbReference type="Proteomes" id="UP000239089"/>
    </source>
</evidence>
<evidence type="ECO:0000313" key="5">
    <source>
        <dbReference type="EMBL" id="PPQ29199.1"/>
    </source>
</evidence>
<evidence type="ECO:0000256" key="2">
    <source>
        <dbReference type="ARBA" id="ARBA00023067"/>
    </source>
</evidence>
<dbReference type="PANTHER" id="PTHR33175">
    <property type="entry name" value="DNA-BINDING PROTEIN HU"/>
    <property type="match status" value="1"/>
</dbReference>
<evidence type="ECO:0000256" key="1">
    <source>
        <dbReference type="ARBA" id="ARBA00010529"/>
    </source>
</evidence>
<dbReference type="InterPro" id="IPR000119">
    <property type="entry name" value="Hist_DNA-bd"/>
</dbReference>
<dbReference type="CDD" id="cd13831">
    <property type="entry name" value="HU"/>
    <property type="match status" value="1"/>
</dbReference>
<dbReference type="OrthoDB" id="9799835at2"/>
<reference evidence="5 6" key="1">
    <citation type="journal article" date="2018" name="Arch. Microbiol.">
        <title>New insights into the metabolic potential of the phototrophic purple bacterium Rhodopila globiformis DSM 161(T) from its draft genome sequence and evidence for a vanadium-dependent nitrogenase.</title>
        <authorList>
            <person name="Imhoff J.F."/>
            <person name="Rahn T."/>
            <person name="Kunzel S."/>
            <person name="Neulinger S.C."/>
        </authorList>
    </citation>
    <scope>NUCLEOTIDE SEQUENCE [LARGE SCALE GENOMIC DNA]</scope>
    <source>
        <strain evidence="5 6">DSM 16996</strain>
    </source>
</reference>
<dbReference type="Gene3D" id="4.10.520.10">
    <property type="entry name" value="IHF-like DNA-binding proteins"/>
    <property type="match status" value="1"/>
</dbReference>
<comment type="similarity">
    <text evidence="1 4">Belongs to the bacterial histone-like protein family.</text>
</comment>
<dbReference type="Proteomes" id="UP000239089">
    <property type="component" value="Unassembled WGS sequence"/>
</dbReference>
<dbReference type="Pfam" id="PF00216">
    <property type="entry name" value="Bac_DNA_binding"/>
    <property type="match status" value="1"/>
</dbReference>
<gene>
    <name evidence="5" type="ORF">CCR94_15960</name>
</gene>
<comment type="caution">
    <text evidence="5">The sequence shown here is derived from an EMBL/GenBank/DDBJ whole genome shotgun (WGS) entry which is preliminary data.</text>
</comment>
<keyword evidence="6" id="KW-1185">Reference proteome</keyword>
<dbReference type="RefSeq" id="WP_104508852.1">
    <property type="nucleotide sequence ID" value="NZ_JACIGC010000011.1"/>
</dbReference>
<dbReference type="SUPFAM" id="SSF47729">
    <property type="entry name" value="IHF-like DNA-binding proteins"/>
    <property type="match status" value="1"/>
</dbReference>
<dbReference type="GO" id="GO:0005829">
    <property type="term" value="C:cytosol"/>
    <property type="evidence" value="ECO:0007669"/>
    <property type="project" value="TreeGrafter"/>
</dbReference>
<dbReference type="PANTHER" id="PTHR33175:SF3">
    <property type="entry name" value="DNA-BINDING PROTEIN HU-BETA"/>
    <property type="match status" value="1"/>
</dbReference>
<protein>
    <submittedName>
        <fullName evidence="5">DNA-binding protein</fullName>
    </submittedName>
</protein>
<dbReference type="GO" id="GO:0030527">
    <property type="term" value="F:structural constituent of chromatin"/>
    <property type="evidence" value="ECO:0007669"/>
    <property type="project" value="InterPro"/>
</dbReference>
<accession>A0A2S6N3K5</accession>
<sequence length="92" mass="9625">MTNKAELIDVVAEATESSKAAAGAALDAVIDAISQALKQGEEVRLVGFGTFSVKERAEGKGRNPATGEEIKIPASKSVRFKPGAQLKTLINK</sequence>
<name>A0A2S6N3K5_9HYPH</name>
<keyword evidence="3 5" id="KW-0238">DNA-binding</keyword>
<dbReference type="EMBL" id="NHSJ01000097">
    <property type="protein sequence ID" value="PPQ29199.1"/>
    <property type="molecule type" value="Genomic_DNA"/>
</dbReference>
<dbReference type="GO" id="GO:0003677">
    <property type="term" value="F:DNA binding"/>
    <property type="evidence" value="ECO:0007669"/>
    <property type="project" value="UniProtKB-KW"/>
</dbReference>
<dbReference type="GO" id="GO:0030261">
    <property type="term" value="P:chromosome condensation"/>
    <property type="evidence" value="ECO:0007669"/>
    <property type="project" value="UniProtKB-KW"/>
</dbReference>
<keyword evidence="2" id="KW-0226">DNA condensation</keyword>
<dbReference type="SMART" id="SM00411">
    <property type="entry name" value="BHL"/>
    <property type="match status" value="1"/>
</dbReference>
<evidence type="ECO:0000256" key="4">
    <source>
        <dbReference type="RuleBase" id="RU003939"/>
    </source>
</evidence>
<evidence type="ECO:0000256" key="3">
    <source>
        <dbReference type="ARBA" id="ARBA00023125"/>
    </source>
</evidence>
<dbReference type="PRINTS" id="PR01727">
    <property type="entry name" value="DNABINDINGHU"/>
</dbReference>
<dbReference type="AlphaFoldDB" id="A0A2S6N3K5"/>